<dbReference type="InterPro" id="IPR003439">
    <property type="entry name" value="ABC_transporter-like_ATP-bd"/>
</dbReference>
<dbReference type="Proteomes" id="UP000663882">
    <property type="component" value="Unassembled WGS sequence"/>
</dbReference>
<feature type="region of interest" description="Disordered" evidence="9">
    <location>
        <begin position="660"/>
        <end position="687"/>
    </location>
</feature>
<proteinExistence type="inferred from homology"/>
<evidence type="ECO:0000313" key="14">
    <source>
        <dbReference type="EMBL" id="CAF4073715.1"/>
    </source>
</evidence>
<reference evidence="13" key="1">
    <citation type="submission" date="2021-02" db="EMBL/GenBank/DDBJ databases">
        <authorList>
            <person name="Nowell W R."/>
        </authorList>
    </citation>
    <scope>NUCLEOTIDE SEQUENCE</scope>
</reference>
<protein>
    <submittedName>
        <fullName evidence="13">Uncharacterized protein</fullName>
    </submittedName>
</protein>
<comment type="subcellular location">
    <subcellularLocation>
        <location evidence="1">Membrane</location>
        <topology evidence="1">Multi-pass membrane protein</topology>
    </subcellularLocation>
</comment>
<dbReference type="Pfam" id="PF00664">
    <property type="entry name" value="ABC_membrane"/>
    <property type="match status" value="2"/>
</dbReference>
<feature type="domain" description="ABC transporter" evidence="11">
    <location>
        <begin position="1040"/>
        <end position="1276"/>
    </location>
</feature>
<dbReference type="FunFam" id="1.20.1560.10:FF:000010">
    <property type="entry name" value="Multidrug resistance-associated ABC transporter"/>
    <property type="match status" value="1"/>
</dbReference>
<feature type="transmembrane region" description="Helical" evidence="10">
    <location>
        <begin position="861"/>
        <end position="880"/>
    </location>
</feature>
<dbReference type="GO" id="GO:0016887">
    <property type="term" value="F:ATP hydrolysis activity"/>
    <property type="evidence" value="ECO:0007669"/>
    <property type="project" value="InterPro"/>
</dbReference>
<dbReference type="FunFam" id="3.40.50.300:FF:000163">
    <property type="entry name" value="Multidrug resistance-associated protein member 4"/>
    <property type="match status" value="1"/>
</dbReference>
<evidence type="ECO:0000256" key="6">
    <source>
        <dbReference type="ARBA" id="ARBA00022840"/>
    </source>
</evidence>
<dbReference type="InterPro" id="IPR017871">
    <property type="entry name" value="ABC_transporter-like_CS"/>
</dbReference>
<feature type="transmembrane region" description="Helical" evidence="10">
    <location>
        <begin position="339"/>
        <end position="361"/>
    </location>
</feature>
<dbReference type="InterPro" id="IPR011527">
    <property type="entry name" value="ABC1_TM_dom"/>
</dbReference>
<evidence type="ECO:0000256" key="3">
    <source>
        <dbReference type="ARBA" id="ARBA00022448"/>
    </source>
</evidence>
<feature type="domain" description="ABC transmembrane type-1" evidence="12">
    <location>
        <begin position="715"/>
        <end position="1003"/>
    </location>
</feature>
<evidence type="ECO:0000259" key="12">
    <source>
        <dbReference type="PROSITE" id="PS50929"/>
    </source>
</evidence>
<evidence type="ECO:0000256" key="4">
    <source>
        <dbReference type="ARBA" id="ARBA00022692"/>
    </source>
</evidence>
<comment type="caution">
    <text evidence="13">The sequence shown here is derived from an EMBL/GenBank/DDBJ whole genome shotgun (WGS) entry which is preliminary data.</text>
</comment>
<evidence type="ECO:0000256" key="9">
    <source>
        <dbReference type="SAM" id="MobiDB-lite"/>
    </source>
</evidence>
<evidence type="ECO:0000256" key="8">
    <source>
        <dbReference type="ARBA" id="ARBA00023136"/>
    </source>
</evidence>
<dbReference type="GO" id="GO:0140359">
    <property type="term" value="F:ABC-type transporter activity"/>
    <property type="evidence" value="ECO:0007669"/>
    <property type="project" value="InterPro"/>
</dbReference>
<organism evidence="13 15">
    <name type="scientific">Rotaria sordida</name>
    <dbReference type="NCBI Taxonomy" id="392033"/>
    <lineage>
        <taxon>Eukaryota</taxon>
        <taxon>Metazoa</taxon>
        <taxon>Spiralia</taxon>
        <taxon>Gnathifera</taxon>
        <taxon>Rotifera</taxon>
        <taxon>Eurotatoria</taxon>
        <taxon>Bdelloidea</taxon>
        <taxon>Philodinida</taxon>
        <taxon>Philodinidae</taxon>
        <taxon>Rotaria</taxon>
    </lineage>
</organism>
<feature type="domain" description="ABC transporter" evidence="11">
    <location>
        <begin position="437"/>
        <end position="661"/>
    </location>
</feature>
<dbReference type="SMART" id="SM00382">
    <property type="entry name" value="AAA"/>
    <property type="match status" value="2"/>
</dbReference>
<keyword evidence="7 10" id="KW-1133">Transmembrane helix</keyword>
<dbReference type="SUPFAM" id="SSF52540">
    <property type="entry name" value="P-loop containing nucleoside triphosphate hydrolases"/>
    <property type="match status" value="2"/>
</dbReference>
<evidence type="ECO:0000256" key="1">
    <source>
        <dbReference type="ARBA" id="ARBA00004141"/>
    </source>
</evidence>
<dbReference type="PANTHER" id="PTHR24223">
    <property type="entry name" value="ATP-BINDING CASSETTE SUB-FAMILY C"/>
    <property type="match status" value="1"/>
</dbReference>
<feature type="compositionally biased region" description="Polar residues" evidence="9">
    <location>
        <begin position="677"/>
        <end position="687"/>
    </location>
</feature>
<dbReference type="CDD" id="cd03244">
    <property type="entry name" value="ABCC_MRP_domain2"/>
    <property type="match status" value="1"/>
</dbReference>
<feature type="transmembrane region" description="Helical" evidence="10">
    <location>
        <begin position="720"/>
        <end position="741"/>
    </location>
</feature>
<dbReference type="CDD" id="cd03250">
    <property type="entry name" value="ABCC_MRP_domain1"/>
    <property type="match status" value="1"/>
</dbReference>
<dbReference type="GO" id="GO:0005524">
    <property type="term" value="F:ATP binding"/>
    <property type="evidence" value="ECO:0007669"/>
    <property type="project" value="UniProtKB-KW"/>
</dbReference>
<dbReference type="Gene3D" id="1.20.1560.10">
    <property type="entry name" value="ABC transporter type 1, transmembrane domain"/>
    <property type="match status" value="2"/>
</dbReference>
<dbReference type="PROSITE" id="PS50929">
    <property type="entry name" value="ABC_TM1F"/>
    <property type="match status" value="2"/>
</dbReference>
<name>A0A814VKK8_9BILA</name>
<dbReference type="Gene3D" id="3.40.50.300">
    <property type="entry name" value="P-loop containing nucleotide triphosphate hydrolases"/>
    <property type="match status" value="2"/>
</dbReference>
<dbReference type="InterPro" id="IPR027417">
    <property type="entry name" value="P-loop_NTPase"/>
</dbReference>
<evidence type="ECO:0000256" key="7">
    <source>
        <dbReference type="ARBA" id="ARBA00022989"/>
    </source>
</evidence>
<dbReference type="EMBL" id="CAJOAX010010360">
    <property type="protein sequence ID" value="CAF4073715.1"/>
    <property type="molecule type" value="Genomic_DNA"/>
</dbReference>
<keyword evidence="5" id="KW-0547">Nucleotide-binding</keyword>
<feature type="transmembrane region" description="Helical" evidence="10">
    <location>
        <begin position="946"/>
        <end position="968"/>
    </location>
</feature>
<dbReference type="GO" id="GO:0016020">
    <property type="term" value="C:membrane"/>
    <property type="evidence" value="ECO:0007669"/>
    <property type="project" value="UniProtKB-SubCell"/>
</dbReference>
<dbReference type="InterPro" id="IPR003593">
    <property type="entry name" value="AAA+_ATPase"/>
</dbReference>
<dbReference type="EMBL" id="CAJNOO010001706">
    <property type="protein sequence ID" value="CAF1189335.1"/>
    <property type="molecule type" value="Genomic_DNA"/>
</dbReference>
<dbReference type="SUPFAM" id="SSF90123">
    <property type="entry name" value="ABC transporter transmembrane region"/>
    <property type="match status" value="2"/>
</dbReference>
<evidence type="ECO:0000313" key="13">
    <source>
        <dbReference type="EMBL" id="CAF1189335.1"/>
    </source>
</evidence>
<evidence type="ECO:0000313" key="15">
    <source>
        <dbReference type="Proteomes" id="UP000663882"/>
    </source>
</evidence>
<evidence type="ECO:0000256" key="10">
    <source>
        <dbReference type="SAM" id="Phobius"/>
    </source>
</evidence>
<comment type="similarity">
    <text evidence="2">Belongs to the ABC transporter superfamily. ABCC family. Conjugate transporter (TC 3.A.1.208) subfamily.</text>
</comment>
<accession>A0A814VKK8</accession>
<feature type="domain" description="ABC transmembrane type-1" evidence="12">
    <location>
        <begin position="132"/>
        <end position="388"/>
    </location>
</feature>
<feature type="transmembrane region" description="Helical" evidence="10">
    <location>
        <begin position="153"/>
        <end position="172"/>
    </location>
</feature>
<feature type="transmembrane region" description="Helical" evidence="10">
    <location>
        <begin position="256"/>
        <end position="275"/>
    </location>
</feature>
<dbReference type="PANTHER" id="PTHR24223:SF456">
    <property type="entry name" value="MULTIDRUG RESISTANCE-ASSOCIATED PROTEIN LETHAL(2)03659"/>
    <property type="match status" value="1"/>
</dbReference>
<keyword evidence="8 10" id="KW-0472">Membrane</keyword>
<dbReference type="InterPro" id="IPR036640">
    <property type="entry name" value="ABC1_TM_sf"/>
</dbReference>
<gene>
    <name evidence="14" type="ORF">OTI717_LOCUS32814</name>
    <name evidence="13" type="ORF">RFH988_LOCUS23963</name>
</gene>
<evidence type="ECO:0000256" key="2">
    <source>
        <dbReference type="ARBA" id="ARBA00009726"/>
    </source>
</evidence>
<dbReference type="PROSITE" id="PS50893">
    <property type="entry name" value="ABC_TRANSPORTER_2"/>
    <property type="match status" value="2"/>
</dbReference>
<keyword evidence="6" id="KW-0067">ATP-binding</keyword>
<keyword evidence="4 10" id="KW-0812">Transmembrane</keyword>
<evidence type="ECO:0000259" key="11">
    <source>
        <dbReference type="PROSITE" id="PS50893"/>
    </source>
</evidence>
<dbReference type="PROSITE" id="PS00211">
    <property type="entry name" value="ABC_TRANSPORTER_1"/>
    <property type="match status" value="2"/>
</dbReference>
<dbReference type="FunFam" id="1.20.1560.10:FF:000006">
    <property type="entry name" value="ATP-binding cassette, sub-family C (CFTR/MRP), member 9"/>
    <property type="match status" value="1"/>
</dbReference>
<evidence type="ECO:0000256" key="5">
    <source>
        <dbReference type="ARBA" id="ARBA00022741"/>
    </source>
</evidence>
<dbReference type="FunFam" id="3.40.50.300:FF:000997">
    <property type="entry name" value="Multidrug resistance-associated protein 1"/>
    <property type="match status" value="1"/>
</dbReference>
<dbReference type="InterPro" id="IPR050173">
    <property type="entry name" value="ABC_transporter_C-like"/>
</dbReference>
<keyword evidence="3" id="KW-0813">Transport</keyword>
<dbReference type="OrthoDB" id="6500128at2759"/>
<dbReference type="Pfam" id="PF00005">
    <property type="entry name" value="ABC_tran"/>
    <property type="match status" value="2"/>
</dbReference>
<dbReference type="Proteomes" id="UP000663823">
    <property type="component" value="Unassembled WGS sequence"/>
</dbReference>
<sequence>MVSNSISPIAKNNTVIQIDNNEIAIAKPSSHRKACGLDWAQSTWKRWIYVAFWWWLNPILNIGYQRDLTEDDLFDLSPNDECGHLLKKLETVWEKYENKYEHINTWKIIIKAFWKESLISGLILFPYFGVKIAQPFFLKGIVLYINDTQSPAYVGYLYAIGLGLATIFQALLHQQFFFRSTRVGAQIRIAISSIIYKRLLSLQTRAIMRTTTGQIINLISNDAGKFEDLSTYFHHIWEAPLEAVIVFSLIWNQIGIPTLFGYAVLLVSASLQFLFSRKFGTYRKNTVQWTDKRVKVIEEALIGCEIVKMYRWEGALESVVYDARKNEFKSIRKASRLRAVNLGFFFSSLSLVSLATFSGSWLLGQTLSSATIFTVLSLFSIIRVPLTNNMPYGIERLSESMIASQRINEFMNLSKQSVTKLLHNHFSDDPNCIPGSIVMNKASFTWDSIQSTALTEIDLNVSPGSLVAIVGITGSCKSSFLAAVLGEMSLVQGTRKIHGKLAYVSQITWILAGTIRENILFGKPLDEQKYDRVLKSCCLIADFQRFPARDLTIVGEQGVNLSGGQRARVSLARALYTDADIYLFDDPLATVDSTVARQIFKQCISNEGILNGKTRLLVTHHLEFLAEMDHCILLDHGKIKKQGSFNELLTIDEIKQTYEKQQNRTNETQENNKRNDSNTNYDHSTNTSKTIDKTSIIKEETSVAGTVSGDVWLKLFTAGYGWSGLLLLTFLMLLGEGVYDATNKWLSLWSSKSNIEQREKHYIYTYLGLAIVTLIIALLRADYFFHSILRSSTNLHNNMFKSVLYSSLRFHESNPVGRILNRFSKDQQVMDDLLPLTLFDTIQSLIMVLGAIAIIGMTNPWVLLILILIIPIFLWLRRFYLRTSREIKRLESVTRSPIYALTTSSRSGLMSIRAFKVEDNFVNSFIDRMNANSRAYFMIMYSIRWFGLRLDLMTCLLTLLTAILSVALRNSMDASSVALGLTYCINLTTTFQWGVRQSAETENYITSTERIIEYSHIPSEPDFYEGESKPPTNWPVEGKIEFENYKLKYRSELEPVLKGINLKINSRDKIGIIGRTGAGKSSIFQALFRLTDKATTDGKILINGIDISTISLNYLRSNLNIIPQSSMLFSNTIRYNLDPFNHYSDEQLWESLEDVQLKNKVKELKDGLNTQIVEYGSNFSVGECQLICVARAILKQSKILLIDEATAHVDTKTDELIQQLVREKFMDQTILTIAHRLNTVMDSDKIVVLSDGIVIKYGTPREVLATQNEVIDHTDDDNEQSIHL</sequence>
<feature type="transmembrane region" description="Helical" evidence="10">
    <location>
        <begin position="761"/>
        <end position="781"/>
    </location>
</feature>